<reference evidence="2 3" key="1">
    <citation type="journal article" date="2015" name="Genome Announc.">
        <title>Draft Genome Sequence of Norvancomycin-Producing Strain Amycolatopsis orientalis CPCC200066.</title>
        <authorList>
            <person name="Lei X."/>
            <person name="Yuan F."/>
            <person name="Shi Y."/>
            <person name="Li X."/>
            <person name="Wang L."/>
            <person name="Hong B."/>
        </authorList>
    </citation>
    <scope>NUCLEOTIDE SEQUENCE [LARGE SCALE GENOMIC DNA]</scope>
    <source>
        <strain evidence="2 3">B-37</strain>
    </source>
</reference>
<dbReference type="Pfam" id="PF13524">
    <property type="entry name" value="Glyco_trans_1_2"/>
    <property type="match status" value="1"/>
</dbReference>
<name>A0A193BVQ7_AMYOR</name>
<keyword evidence="3" id="KW-1185">Reference proteome</keyword>
<organism evidence="2 3">
    <name type="scientific">Amycolatopsis orientalis</name>
    <name type="common">Nocardia orientalis</name>
    <dbReference type="NCBI Taxonomy" id="31958"/>
    <lineage>
        <taxon>Bacteria</taxon>
        <taxon>Bacillati</taxon>
        <taxon>Actinomycetota</taxon>
        <taxon>Actinomycetes</taxon>
        <taxon>Pseudonocardiales</taxon>
        <taxon>Pseudonocardiaceae</taxon>
        <taxon>Amycolatopsis</taxon>
    </lineage>
</organism>
<evidence type="ECO:0000313" key="3">
    <source>
        <dbReference type="Proteomes" id="UP000093695"/>
    </source>
</evidence>
<dbReference type="EMBL" id="CP016174">
    <property type="protein sequence ID" value="ANN16253.1"/>
    <property type="molecule type" value="Genomic_DNA"/>
</dbReference>
<dbReference type="KEGG" id="aori:SD37_11755"/>
<evidence type="ECO:0000259" key="1">
    <source>
        <dbReference type="Pfam" id="PF13524"/>
    </source>
</evidence>
<evidence type="ECO:0000313" key="2">
    <source>
        <dbReference type="EMBL" id="ANN16253.1"/>
    </source>
</evidence>
<feature type="domain" description="Spore protein YkvP/CgeB glycosyl transferase-like" evidence="1">
    <location>
        <begin position="185"/>
        <end position="335"/>
    </location>
</feature>
<proteinExistence type="predicted"/>
<protein>
    <recommendedName>
        <fullName evidence="1">Spore protein YkvP/CgeB glycosyl transferase-like domain-containing protein</fullName>
    </recommendedName>
</protein>
<dbReference type="RefSeq" id="WP_044851554.1">
    <property type="nucleotide sequence ID" value="NZ_CP016174.1"/>
</dbReference>
<sequence length="340" mass="37707">MRFLAAHPGPQFSVHDVYVGWVEALRGLGQQVLDFNLAERLTFYDAALLETPDREVRKAVSAEQAQKLAVNGLYAALYKTRPDVLFAVSAFFYTPELLDLARSYGTKVVLLHTESPYEDGRQLAIAAHADLNLINDPTNLAQFEAVAPTVYMPHSYRPAIHRPGPGNPDLAADLAFVGTGYASRIEFLEQMDLSGLDVLLAGNWQQLDDGSPLRPFVAHDPEECLDNEQTADVYRSGSIGLNLYRREAEAEHLADGWAMGPREVEMAACGMFFLRDPRPEGDDVLSMLPIFATAGEASEQLRYWLGRAAERRELAAQARAAIADRTFTHRAADLMRLLTE</sequence>
<accession>A0A193BVQ7</accession>
<dbReference type="Proteomes" id="UP000093695">
    <property type="component" value="Chromosome"/>
</dbReference>
<dbReference type="AlphaFoldDB" id="A0A193BVQ7"/>
<dbReference type="STRING" id="31958.SD37_11755"/>
<dbReference type="InterPro" id="IPR055259">
    <property type="entry name" value="YkvP/CgeB_Glyco_trans-like"/>
</dbReference>
<gene>
    <name evidence="2" type="ORF">SD37_11755</name>
</gene>